<dbReference type="InterPro" id="IPR015943">
    <property type="entry name" value="WD40/YVTN_repeat-like_dom_sf"/>
</dbReference>
<organism evidence="3 4">
    <name type="scientific">Ignelater luminosus</name>
    <name type="common">Cucubano</name>
    <name type="synonym">Pyrophorus luminosus</name>
    <dbReference type="NCBI Taxonomy" id="2038154"/>
    <lineage>
        <taxon>Eukaryota</taxon>
        <taxon>Metazoa</taxon>
        <taxon>Ecdysozoa</taxon>
        <taxon>Arthropoda</taxon>
        <taxon>Hexapoda</taxon>
        <taxon>Insecta</taxon>
        <taxon>Pterygota</taxon>
        <taxon>Neoptera</taxon>
        <taxon>Endopterygota</taxon>
        <taxon>Coleoptera</taxon>
        <taxon>Polyphaga</taxon>
        <taxon>Elateriformia</taxon>
        <taxon>Elateroidea</taxon>
        <taxon>Elateridae</taxon>
        <taxon>Agrypninae</taxon>
        <taxon>Pyrophorini</taxon>
        <taxon>Ignelater</taxon>
    </lineage>
</organism>
<feature type="region of interest" description="Disordered" evidence="1">
    <location>
        <begin position="647"/>
        <end position="666"/>
    </location>
</feature>
<dbReference type="Pfam" id="PF23756">
    <property type="entry name" value="Beta-prop_HPS5"/>
    <property type="match status" value="1"/>
</dbReference>
<dbReference type="InterPro" id="IPR056499">
    <property type="entry name" value="Beta-prop_HPS5-like"/>
</dbReference>
<dbReference type="GO" id="GO:0032527">
    <property type="term" value="P:protein exit from endoplasmic reticulum"/>
    <property type="evidence" value="ECO:0007669"/>
    <property type="project" value="TreeGrafter"/>
</dbReference>
<proteinExistence type="predicted"/>
<evidence type="ECO:0000256" key="1">
    <source>
        <dbReference type="SAM" id="MobiDB-lite"/>
    </source>
</evidence>
<feature type="compositionally biased region" description="Basic and acidic residues" evidence="1">
    <location>
        <begin position="542"/>
        <end position="565"/>
    </location>
</feature>
<dbReference type="Gene3D" id="2.130.10.10">
    <property type="entry name" value="YVTN repeat-like/Quinoprotein amine dehydrogenase"/>
    <property type="match status" value="1"/>
</dbReference>
<keyword evidence="4" id="KW-1185">Reference proteome</keyword>
<accession>A0A8K0FZI3</accession>
<feature type="region of interest" description="Disordered" evidence="1">
    <location>
        <begin position="474"/>
        <end position="494"/>
    </location>
</feature>
<dbReference type="InterPro" id="IPR036322">
    <property type="entry name" value="WD40_repeat_dom_sf"/>
</dbReference>
<feature type="compositionally biased region" description="Low complexity" evidence="1">
    <location>
        <begin position="475"/>
        <end position="492"/>
    </location>
</feature>
<evidence type="ECO:0000313" key="4">
    <source>
        <dbReference type="Proteomes" id="UP000801492"/>
    </source>
</evidence>
<dbReference type="EMBL" id="VTPC01090604">
    <property type="protein sequence ID" value="KAF2882582.1"/>
    <property type="molecule type" value="Genomic_DNA"/>
</dbReference>
<name>A0A8K0FZI3_IGNLU</name>
<dbReference type="PANTHER" id="PTHR23287:SF16">
    <property type="entry name" value="TECTONIN BETA-PROPELLER REPEAT-CONTAINING PROTEIN 2"/>
    <property type="match status" value="1"/>
</dbReference>
<evidence type="ECO:0000259" key="2">
    <source>
        <dbReference type="Pfam" id="PF23756"/>
    </source>
</evidence>
<evidence type="ECO:0000313" key="3">
    <source>
        <dbReference type="EMBL" id="KAF2882582.1"/>
    </source>
</evidence>
<dbReference type="PANTHER" id="PTHR23287">
    <property type="entry name" value="RUBY-EYE2-LIKE PROTEIN"/>
    <property type="match status" value="1"/>
</dbReference>
<dbReference type="GO" id="GO:0005737">
    <property type="term" value="C:cytoplasm"/>
    <property type="evidence" value="ECO:0007669"/>
    <property type="project" value="GOC"/>
</dbReference>
<dbReference type="Proteomes" id="UP000801492">
    <property type="component" value="Unassembled WGS sequence"/>
</dbReference>
<gene>
    <name evidence="3" type="ORF">ILUMI_23599</name>
</gene>
<feature type="domain" description="HPS5-like beta-propeller" evidence="2">
    <location>
        <begin position="31"/>
        <end position="345"/>
    </location>
</feature>
<dbReference type="SUPFAM" id="SSF50978">
    <property type="entry name" value="WD40 repeat-like"/>
    <property type="match status" value="1"/>
</dbReference>
<reference evidence="3" key="1">
    <citation type="submission" date="2019-08" db="EMBL/GenBank/DDBJ databases">
        <title>The genome of the North American firefly Photinus pyralis.</title>
        <authorList>
            <consortium name="Photinus pyralis genome working group"/>
            <person name="Fallon T.R."/>
            <person name="Sander Lower S.E."/>
            <person name="Weng J.-K."/>
        </authorList>
    </citation>
    <scope>NUCLEOTIDE SEQUENCE</scope>
    <source>
        <strain evidence="3">TRF0915ILg1</strain>
        <tissue evidence="3">Whole body</tissue>
    </source>
</reference>
<feature type="region of interest" description="Disordered" evidence="1">
    <location>
        <begin position="542"/>
        <end position="584"/>
    </location>
</feature>
<dbReference type="AlphaFoldDB" id="A0A8K0FZI3"/>
<sequence length="666" mass="75482">MTNTLREWAPLTDLFNRLPAKVQNGLFTYDIKLTCVDVLPEFLALGTNFGLVYWYDRKKRDLQKLRCEHTNVSITVVKIISTVDYMVACGNKEGSISIFQIPKSHPESLPESLRPKNKQIERYTVAELHNAPITALEWAKNGMKLFSGDKNGHVVLTEIDFYMHLCKSIEILNESYEVVQLSYHQQSLLVSTTYRSIICKREDKWKVTQVGKKDRKVLGSFGGTFYQNGVRPNDLVLYCTRPGLRIWLSDVQGYVQQTLLFKDILNQRSPEAQLINPISKNLRKLLPQKEASFGILLPFNNNYLVTYNNDVVYILDPKELIVNTMVSHLRKVLSVAVHKDEIFILEGERSLVRLSERPEPIYDSTPTIPTASSFLPLTTSIKDLTQKLQSSSIISAIPPFIETAFGSNDFNVHTDATSIISAEEATESPRKNSPIRSSQLDDNKIKIYDKIANQDFDDAILFKHKRRKKPDMMTSVLSWSSNSSEEQEGSISKPTMMIMSTVGVLPDLRSPESIKNDIESKEKMLADVLCFNKTKVVLNDEKSVADEKDDNEHVDENEKNEKETSESPETPPENSNSVNLDDNDEYTVRPFATILPRFNGIKKNNIEMETCAYGPPSGSSNPNSISDVPACMNIPTEWQLQKVTMNNERKTTESSVSDLSGEWEII</sequence>
<protein>
    <recommendedName>
        <fullName evidence="2">HPS5-like beta-propeller domain-containing protein</fullName>
    </recommendedName>
</protein>
<comment type="caution">
    <text evidence="3">The sequence shown here is derived from an EMBL/GenBank/DDBJ whole genome shotgun (WGS) entry which is preliminary data.</text>
</comment>
<dbReference type="OrthoDB" id="9930272at2759"/>